<organism evidence="1 2">
    <name type="scientific">Persea americana</name>
    <name type="common">Avocado</name>
    <dbReference type="NCBI Taxonomy" id="3435"/>
    <lineage>
        <taxon>Eukaryota</taxon>
        <taxon>Viridiplantae</taxon>
        <taxon>Streptophyta</taxon>
        <taxon>Embryophyta</taxon>
        <taxon>Tracheophyta</taxon>
        <taxon>Spermatophyta</taxon>
        <taxon>Magnoliopsida</taxon>
        <taxon>Magnoliidae</taxon>
        <taxon>Laurales</taxon>
        <taxon>Lauraceae</taxon>
        <taxon>Persea</taxon>
    </lineage>
</organism>
<reference evidence="1 2" key="1">
    <citation type="journal article" date="2022" name="Hortic Res">
        <title>A haplotype resolved chromosomal level avocado genome allows analysis of novel avocado genes.</title>
        <authorList>
            <person name="Nath O."/>
            <person name="Fletcher S.J."/>
            <person name="Hayward A."/>
            <person name="Shaw L.M."/>
            <person name="Masouleh A.K."/>
            <person name="Furtado A."/>
            <person name="Henry R.J."/>
            <person name="Mitter N."/>
        </authorList>
    </citation>
    <scope>NUCLEOTIDE SEQUENCE [LARGE SCALE GENOMIC DNA]</scope>
    <source>
        <strain evidence="2">cv. Hass</strain>
    </source>
</reference>
<gene>
    <name evidence="1" type="ORF">MRB53_033511</name>
</gene>
<comment type="caution">
    <text evidence="1">The sequence shown here is derived from an EMBL/GenBank/DDBJ whole genome shotgun (WGS) entry which is preliminary data.</text>
</comment>
<dbReference type="Proteomes" id="UP001234297">
    <property type="component" value="Chromosome 11"/>
</dbReference>
<protein>
    <submittedName>
        <fullName evidence="1">Uncharacterized protein</fullName>
    </submittedName>
</protein>
<sequence length="325" mass="37275">MEKCLSFNFSITSTRDWIFRQTFYSAGLRPSLTHLPDGTTMQCWVPHHPAPHKPSLLLLHGFGANAMWQWSDQLRPFFLSSFNIYVPDLLFFGDSVTTRPDRSESFQARSVMALMESMGVLRMSVVGISYGGFVGYSMAAQFKEAVERLVLCSAGVCFEERDLKEGLFPVSDVEEAASLLVPQTPEKMRELVKGTFHKPWWPLPTWFPNDIIDVDSPLLTLFFQDYVHVMCKEHAEEKRDLIRAILKDRKHLNLPKIAQPTLIVWGEHDQLFPLELAHRLKRHLEGNSRLVIIKNAGHGVHLEKPKVFYKLLKGFLTDTPSQAFY</sequence>
<name>A0ACC2KVS9_PERAE</name>
<evidence type="ECO:0000313" key="2">
    <source>
        <dbReference type="Proteomes" id="UP001234297"/>
    </source>
</evidence>
<proteinExistence type="predicted"/>
<keyword evidence="2" id="KW-1185">Reference proteome</keyword>
<accession>A0ACC2KVS9</accession>
<evidence type="ECO:0000313" key="1">
    <source>
        <dbReference type="EMBL" id="KAJ8624981.1"/>
    </source>
</evidence>
<dbReference type="EMBL" id="CM056819">
    <property type="protein sequence ID" value="KAJ8624981.1"/>
    <property type="molecule type" value="Genomic_DNA"/>
</dbReference>